<organism evidence="1 2">
    <name type="scientific">Pangasianodon gigas</name>
    <name type="common">Mekong giant catfish</name>
    <name type="synonym">Pangasius gigas</name>
    <dbReference type="NCBI Taxonomy" id="30993"/>
    <lineage>
        <taxon>Eukaryota</taxon>
        <taxon>Metazoa</taxon>
        <taxon>Chordata</taxon>
        <taxon>Craniata</taxon>
        <taxon>Vertebrata</taxon>
        <taxon>Euteleostomi</taxon>
        <taxon>Actinopterygii</taxon>
        <taxon>Neopterygii</taxon>
        <taxon>Teleostei</taxon>
        <taxon>Ostariophysi</taxon>
        <taxon>Siluriformes</taxon>
        <taxon>Pangasiidae</taxon>
        <taxon>Pangasianodon</taxon>
    </lineage>
</organism>
<dbReference type="Proteomes" id="UP000829447">
    <property type="component" value="Linkage Group LG19"/>
</dbReference>
<keyword evidence="2" id="KW-1185">Reference proteome</keyword>
<proteinExistence type="predicted"/>
<gene>
    <name evidence="1" type="ORF">PGIGA_G00097470</name>
</gene>
<comment type="caution">
    <text evidence="1">The sequence shown here is derived from an EMBL/GenBank/DDBJ whole genome shotgun (WGS) entry which is preliminary data.</text>
</comment>
<dbReference type="EMBL" id="CM040472">
    <property type="protein sequence ID" value="MCI4389395.1"/>
    <property type="molecule type" value="Genomic_DNA"/>
</dbReference>
<reference evidence="1 2" key="1">
    <citation type="journal article" date="2022" name="bioRxiv">
        <title>An ancient truncated duplication of the anti-Mullerian hormone receptor type 2 gene is a potential conserved master sex determinant in the Pangasiidae catfish family.</title>
        <authorList>
            <person name="Wen M."/>
            <person name="Pan Q."/>
            <person name="Jouanno E."/>
            <person name="Montfort J."/>
            <person name="Zahm M."/>
            <person name="Cabau C."/>
            <person name="Klopp C."/>
            <person name="Iampietro C."/>
            <person name="Roques C."/>
            <person name="Bouchez O."/>
            <person name="Castinel A."/>
            <person name="Donnadieu C."/>
            <person name="Parrinello H."/>
            <person name="Poncet C."/>
            <person name="Belmonte E."/>
            <person name="Gautier V."/>
            <person name="Avarre J.-C."/>
            <person name="Dugue R."/>
            <person name="Gustiano R."/>
            <person name="Ha T.T.T."/>
            <person name="Campet M."/>
            <person name="Sriphairoj K."/>
            <person name="Ribolli J."/>
            <person name="de Almeida F.L."/>
            <person name="Desvignes T."/>
            <person name="Postlethwait J.H."/>
            <person name="Bucao C.F."/>
            <person name="Robinson-Rechavi M."/>
            <person name="Bobe J."/>
            <person name="Herpin A."/>
            <person name="Guiguen Y."/>
        </authorList>
    </citation>
    <scope>NUCLEOTIDE SEQUENCE [LARGE SCALE GENOMIC DNA]</scope>
    <source>
        <strain evidence="1">YG-Dec2019</strain>
    </source>
</reference>
<accession>A0ACC5XF11</accession>
<evidence type="ECO:0000313" key="2">
    <source>
        <dbReference type="Proteomes" id="UP000829447"/>
    </source>
</evidence>
<name>A0ACC5XF11_PANGG</name>
<sequence length="728" mass="84182">MNEQTGPEAASAKHARNRQNEVEQLKTTDSLPERKGAGGDTISIMNVEETKTKSSGGTARGFLNRMLKTKKLGKKHSSESNPEHNGVGGDSISTMMVKQTKKSSNGSARHFLNLTLKTKKSDKKHSSKSNPELLDFSQNLKLGYLAEASQQLLEREKCLFSSQSLAKEVICTEDEKKGLRKDYETLMDHLKMAVHDSFNMENQEMLRSAIMAIVQQEEQDRLWEEAAEESPCWRPMRCRQIHDMIIKEVVEVRLQQVNEEELDTDVLKREVVQIGSVIQNDLLQVVNHVQECYSSDFNVCDMYAQLYHQAFSTKLKKLLQFSVTGEDYRFILQQINNYPKDILQQDKLNSHITIESLGALLTEEDHKSLEEQYLSHKEKEVKTWLSNALKLKEADWQANKKPELIDEYYFCNLALDVIAVINGAIKDVADFLGNDKAQRMLLPMGGFLMSYKNSVEEFLKSQQTNMTEIMKAQLFNISKIREYIEKQENLPDEMKVAWLSIASELRDSSHSYFLSSIHKELKVNYRELWTPAWFSKHEEIIDKLEDTLNEKIHSLKGLHSACRKELLSQLHFEVMIEYVKRMLKRKLKLKNKDKQEAAAYFLCQDSDRINTLFYTNGSEKEWLSEILPRVSEVIKEQDPENLELEICALLKHHPDLSERQVCQLLQLKNRCPDVHMVRECYHQSTKNLEDSEPTPAFFCHVPGSISLSFFSCFCILPFFRLNEVPCRK</sequence>
<evidence type="ECO:0000313" key="1">
    <source>
        <dbReference type="EMBL" id="MCI4389395.1"/>
    </source>
</evidence>
<protein>
    <submittedName>
        <fullName evidence="1">Uncharacterized protein</fullName>
    </submittedName>
</protein>